<dbReference type="EMBL" id="BFAA01000427">
    <property type="protein sequence ID" value="GCB72130.1"/>
    <property type="molecule type" value="Genomic_DNA"/>
</dbReference>
<proteinExistence type="predicted"/>
<gene>
    <name evidence="1" type="ORF">scyTo_0001837</name>
</gene>
<accession>A0A401PG57</accession>
<keyword evidence="2" id="KW-1185">Reference proteome</keyword>
<sequence>MVGNEQFSNRFFINVMLQSCEWNCTSPAKQGIRTERMSFRQRVSLGCSIIIIWKSNHHGFHLLQASV</sequence>
<protein>
    <submittedName>
        <fullName evidence="1">Uncharacterized protein</fullName>
    </submittedName>
</protein>
<evidence type="ECO:0000313" key="2">
    <source>
        <dbReference type="Proteomes" id="UP000288216"/>
    </source>
</evidence>
<dbReference type="AlphaFoldDB" id="A0A401PG57"/>
<reference evidence="1 2" key="1">
    <citation type="journal article" date="2018" name="Nat. Ecol. Evol.">
        <title>Shark genomes provide insights into elasmobranch evolution and the origin of vertebrates.</title>
        <authorList>
            <person name="Hara Y"/>
            <person name="Yamaguchi K"/>
            <person name="Onimaru K"/>
            <person name="Kadota M"/>
            <person name="Koyanagi M"/>
            <person name="Keeley SD"/>
            <person name="Tatsumi K"/>
            <person name="Tanaka K"/>
            <person name="Motone F"/>
            <person name="Kageyama Y"/>
            <person name="Nozu R"/>
            <person name="Adachi N"/>
            <person name="Nishimura O"/>
            <person name="Nakagawa R"/>
            <person name="Tanegashima C"/>
            <person name="Kiyatake I"/>
            <person name="Matsumoto R"/>
            <person name="Murakumo K"/>
            <person name="Nishida K"/>
            <person name="Terakita A"/>
            <person name="Kuratani S"/>
            <person name="Sato K"/>
            <person name="Hyodo S Kuraku.S."/>
        </authorList>
    </citation>
    <scope>NUCLEOTIDE SEQUENCE [LARGE SCALE GENOMIC DNA]</scope>
</reference>
<organism evidence="1 2">
    <name type="scientific">Scyliorhinus torazame</name>
    <name type="common">Cloudy catshark</name>
    <name type="synonym">Catulus torazame</name>
    <dbReference type="NCBI Taxonomy" id="75743"/>
    <lineage>
        <taxon>Eukaryota</taxon>
        <taxon>Metazoa</taxon>
        <taxon>Chordata</taxon>
        <taxon>Craniata</taxon>
        <taxon>Vertebrata</taxon>
        <taxon>Chondrichthyes</taxon>
        <taxon>Elasmobranchii</taxon>
        <taxon>Galeomorphii</taxon>
        <taxon>Galeoidea</taxon>
        <taxon>Carcharhiniformes</taxon>
        <taxon>Scyliorhinidae</taxon>
        <taxon>Scyliorhinus</taxon>
    </lineage>
</organism>
<name>A0A401PG57_SCYTO</name>
<comment type="caution">
    <text evidence="1">The sequence shown here is derived from an EMBL/GenBank/DDBJ whole genome shotgun (WGS) entry which is preliminary data.</text>
</comment>
<evidence type="ECO:0000313" key="1">
    <source>
        <dbReference type="EMBL" id="GCB72130.1"/>
    </source>
</evidence>
<dbReference type="Proteomes" id="UP000288216">
    <property type="component" value="Unassembled WGS sequence"/>
</dbReference>